<dbReference type="Gene3D" id="3.30.420.10">
    <property type="entry name" value="Ribonuclease H-like superfamily/Ribonuclease H"/>
    <property type="match status" value="1"/>
</dbReference>
<reference evidence="3 4" key="1">
    <citation type="submission" date="2015-04" db="EMBL/GenBank/DDBJ databases">
        <title>Lasius niger genome sequencing.</title>
        <authorList>
            <person name="Konorov E.A."/>
            <person name="Nikitin M.A."/>
            <person name="Kirill M.V."/>
            <person name="Chang P."/>
        </authorList>
    </citation>
    <scope>NUCLEOTIDE SEQUENCE [LARGE SCALE GENOMIC DNA]</scope>
    <source>
        <tissue evidence="3">Whole</tissue>
    </source>
</reference>
<name>A0A0J7JWF6_LASNI</name>
<dbReference type="AlphaFoldDB" id="A0A0J7JWF6"/>
<dbReference type="OrthoDB" id="7701141at2759"/>
<dbReference type="GO" id="GO:0004523">
    <property type="term" value="F:RNA-DNA hybrid ribonuclease activity"/>
    <property type="evidence" value="ECO:0007669"/>
    <property type="project" value="InterPro"/>
</dbReference>
<dbReference type="PANTHER" id="PTHR10642:SF25">
    <property type="entry name" value="RNASE H TYPE-1 DOMAIN-CONTAINING PROTEIN"/>
    <property type="match status" value="1"/>
</dbReference>
<comment type="caution">
    <text evidence="3">The sequence shown here is derived from an EMBL/GenBank/DDBJ whole genome shotgun (WGS) entry which is preliminary data.</text>
</comment>
<dbReference type="PANTHER" id="PTHR10642">
    <property type="entry name" value="RIBONUCLEASE H1"/>
    <property type="match status" value="1"/>
</dbReference>
<keyword evidence="4" id="KW-1185">Reference proteome</keyword>
<comment type="similarity">
    <text evidence="1">Belongs to the RNase H family.</text>
</comment>
<dbReference type="SUPFAM" id="SSF53098">
    <property type="entry name" value="Ribonuclease H-like"/>
    <property type="match status" value="1"/>
</dbReference>
<evidence type="ECO:0000313" key="4">
    <source>
        <dbReference type="Proteomes" id="UP000036403"/>
    </source>
</evidence>
<dbReference type="EMBL" id="LBMM01024630">
    <property type="protein sequence ID" value="KMQ82538.1"/>
    <property type="molecule type" value="Genomic_DNA"/>
</dbReference>
<evidence type="ECO:0000256" key="1">
    <source>
        <dbReference type="ARBA" id="ARBA00005300"/>
    </source>
</evidence>
<dbReference type="InterPro" id="IPR012337">
    <property type="entry name" value="RNaseH-like_sf"/>
</dbReference>
<organism evidence="3 4">
    <name type="scientific">Lasius niger</name>
    <name type="common">Black garden ant</name>
    <dbReference type="NCBI Taxonomy" id="67767"/>
    <lineage>
        <taxon>Eukaryota</taxon>
        <taxon>Metazoa</taxon>
        <taxon>Ecdysozoa</taxon>
        <taxon>Arthropoda</taxon>
        <taxon>Hexapoda</taxon>
        <taxon>Insecta</taxon>
        <taxon>Pterygota</taxon>
        <taxon>Neoptera</taxon>
        <taxon>Endopterygota</taxon>
        <taxon>Hymenoptera</taxon>
        <taxon>Apocrita</taxon>
        <taxon>Aculeata</taxon>
        <taxon>Formicoidea</taxon>
        <taxon>Formicidae</taxon>
        <taxon>Formicinae</taxon>
        <taxon>Lasius</taxon>
        <taxon>Lasius</taxon>
    </lineage>
</organism>
<dbReference type="InterPro" id="IPR050092">
    <property type="entry name" value="RNase_H"/>
</dbReference>
<feature type="domain" description="RNase H type-1" evidence="2">
    <location>
        <begin position="34"/>
        <end position="168"/>
    </location>
</feature>
<feature type="non-terminal residue" evidence="3">
    <location>
        <position position="273"/>
    </location>
</feature>
<dbReference type="GO" id="GO:0043137">
    <property type="term" value="P:DNA replication, removal of RNA primer"/>
    <property type="evidence" value="ECO:0007669"/>
    <property type="project" value="TreeGrafter"/>
</dbReference>
<dbReference type="Proteomes" id="UP000036403">
    <property type="component" value="Unassembled WGS sequence"/>
</dbReference>
<proteinExistence type="inferred from homology"/>
<protein>
    <submittedName>
        <fullName evidence="3">Lian-aa1 retrotransposon protein</fullName>
    </submittedName>
</protein>
<dbReference type="GO" id="GO:0003676">
    <property type="term" value="F:nucleic acid binding"/>
    <property type="evidence" value="ECO:0007669"/>
    <property type="project" value="InterPro"/>
</dbReference>
<evidence type="ECO:0000313" key="3">
    <source>
        <dbReference type="EMBL" id="KMQ82538.1"/>
    </source>
</evidence>
<sequence>MPPDSMPKLMVGSIGFSCLFPSRTEIQAFIDNLPSGGYECYTDGSKMLSAGSGVAYRIIGSNDAFSCIQVHLGDLATVFQAEVLAILRLAQELIWSGVTGQEIFIFSDSQAAIFAIASLEKRSHSVQQCTEFLNSLSTLNSVQLVWIPGHSGYAGNECADKVAKEASLASTFGPGPFCPIAYCVLRGQVKRWIFSAHKLYWANRSDCRQSLLCFGSQVFDKLLLGLDRNSLRQVTQILTGHANLARHMNLCGYAETPICPGCGHGEETTEHFV</sequence>
<dbReference type="CDD" id="cd09276">
    <property type="entry name" value="Rnase_HI_RT_non_LTR"/>
    <property type="match status" value="1"/>
</dbReference>
<accession>A0A0J7JWF6</accession>
<dbReference type="PaxDb" id="67767-A0A0J7JWF6"/>
<dbReference type="Pfam" id="PF00075">
    <property type="entry name" value="RNase_H"/>
    <property type="match status" value="1"/>
</dbReference>
<dbReference type="PROSITE" id="PS50879">
    <property type="entry name" value="RNASE_H_1"/>
    <property type="match status" value="1"/>
</dbReference>
<evidence type="ECO:0000259" key="2">
    <source>
        <dbReference type="PROSITE" id="PS50879"/>
    </source>
</evidence>
<gene>
    <name evidence="3" type="ORF">RF55_22601</name>
</gene>
<dbReference type="InterPro" id="IPR002156">
    <property type="entry name" value="RNaseH_domain"/>
</dbReference>
<dbReference type="InterPro" id="IPR036397">
    <property type="entry name" value="RNaseH_sf"/>
</dbReference>